<dbReference type="SUPFAM" id="SSF53448">
    <property type="entry name" value="Nucleotide-diphospho-sugar transferases"/>
    <property type="match status" value="1"/>
</dbReference>
<evidence type="ECO:0000313" key="3">
    <source>
        <dbReference type="Proteomes" id="UP000187408"/>
    </source>
</evidence>
<dbReference type="Proteomes" id="UP000187408">
    <property type="component" value="Unassembled WGS sequence"/>
</dbReference>
<protein>
    <recommendedName>
        <fullName evidence="1">Glycosyltransferase 2-like domain-containing protein</fullName>
    </recommendedName>
</protein>
<dbReference type="AlphaFoldDB" id="A0A1R1MLZ9"/>
<evidence type="ECO:0000313" key="2">
    <source>
        <dbReference type="EMBL" id="OMH40842.1"/>
    </source>
</evidence>
<dbReference type="Gene3D" id="3.90.550.10">
    <property type="entry name" value="Spore Coat Polysaccharide Biosynthesis Protein SpsA, Chain A"/>
    <property type="match status" value="1"/>
</dbReference>
<organism evidence="2 3">
    <name type="scientific">Desulfurobacterium indicum</name>
    <dbReference type="NCBI Taxonomy" id="1914305"/>
    <lineage>
        <taxon>Bacteria</taxon>
        <taxon>Pseudomonadati</taxon>
        <taxon>Aquificota</taxon>
        <taxon>Aquificia</taxon>
        <taxon>Desulfurobacteriales</taxon>
        <taxon>Desulfurobacteriaceae</taxon>
        <taxon>Desulfurobacterium</taxon>
    </lineage>
</organism>
<dbReference type="InterPro" id="IPR029044">
    <property type="entry name" value="Nucleotide-diphossugar_trans"/>
</dbReference>
<keyword evidence="3" id="KW-1185">Reference proteome</keyword>
<dbReference type="PANTHER" id="PTHR22916">
    <property type="entry name" value="GLYCOSYLTRANSFERASE"/>
    <property type="match status" value="1"/>
</dbReference>
<dbReference type="STRING" id="1914305.BLW93_03285"/>
<dbReference type="InterPro" id="IPR001173">
    <property type="entry name" value="Glyco_trans_2-like"/>
</dbReference>
<dbReference type="EMBL" id="MOEN01000008">
    <property type="protein sequence ID" value="OMH40842.1"/>
    <property type="molecule type" value="Genomic_DNA"/>
</dbReference>
<reference evidence="2 3" key="1">
    <citation type="submission" date="2016-10" db="EMBL/GenBank/DDBJ databases">
        <title>Genome sequence of a sulfur-reducing bacterium Desulfurobacterium indicum K6013.</title>
        <authorList>
            <person name="Cao J."/>
            <person name="Shao Z."/>
            <person name="Alain K."/>
            <person name="Jebbar M."/>
        </authorList>
    </citation>
    <scope>NUCLEOTIDE SEQUENCE [LARGE SCALE GENOMIC DNA]</scope>
    <source>
        <strain evidence="2 3">K6013</strain>
    </source>
</reference>
<comment type="caution">
    <text evidence="2">The sequence shown here is derived from an EMBL/GenBank/DDBJ whole genome shotgun (WGS) entry which is preliminary data.</text>
</comment>
<dbReference type="Pfam" id="PF00535">
    <property type="entry name" value="Glycos_transf_2"/>
    <property type="match status" value="1"/>
</dbReference>
<name>A0A1R1MLZ9_9BACT</name>
<dbReference type="CDD" id="cd04196">
    <property type="entry name" value="GT_2_like_d"/>
    <property type="match status" value="1"/>
</dbReference>
<gene>
    <name evidence="2" type="ORF">BLW93_03285</name>
</gene>
<proteinExistence type="predicted"/>
<feature type="domain" description="Glycosyltransferase 2-like" evidence="1">
    <location>
        <begin position="1"/>
        <end position="107"/>
    </location>
</feature>
<evidence type="ECO:0000259" key="1">
    <source>
        <dbReference type="Pfam" id="PF00535"/>
    </source>
</evidence>
<dbReference type="PANTHER" id="PTHR22916:SF3">
    <property type="entry name" value="UDP-GLCNAC:BETAGAL BETA-1,3-N-ACETYLGLUCOSAMINYLTRANSFERASE-LIKE PROTEIN 1"/>
    <property type="match status" value="1"/>
</dbReference>
<accession>A0A1R1MLZ9</accession>
<dbReference type="GO" id="GO:0016758">
    <property type="term" value="F:hexosyltransferase activity"/>
    <property type="evidence" value="ECO:0007669"/>
    <property type="project" value="UniProtKB-ARBA"/>
</dbReference>
<sequence>MATYNGERFLAQQLNSIISQTYKNWVLLVHDDGSEDGTVDILKEYSIKYPERIIFLNDGLKFGNAKDNFSHLIGIALERNFEYFFFCDQDDVWIENKIEIFLQRFKGIESSRKDLSILLHSDLKVVDSNLDVISDSMWRYQKLNPECKTLNYLLVQNNVTGCACAVNRALLEKAHPIGRKAIMHDWWLSLVASAFGVVDFISKPTVLYRQHEKNDTGAKNVDVRYAIRKFMRKDDLVKSIAKTVLQAQNFLSTFEQCLKPEQKDMLRAYVQIPYVSYVRKLLTVFRFKLFKQNFLRNLGFLWYLRYVKEDFYDICDNPNI</sequence>